<dbReference type="EC" id="3.5.1.47" evidence="5"/>
<dbReference type="GO" id="GO:0019877">
    <property type="term" value="P:diaminopimelate biosynthetic process"/>
    <property type="evidence" value="ECO:0007669"/>
    <property type="project" value="TreeGrafter"/>
</dbReference>
<feature type="domain" description="Peptidase M20 dimerisation" evidence="4">
    <location>
        <begin position="190"/>
        <end position="281"/>
    </location>
</feature>
<evidence type="ECO:0000256" key="3">
    <source>
        <dbReference type="PIRSR" id="PIRSR005962-1"/>
    </source>
</evidence>
<dbReference type="PANTHER" id="PTHR11014:SF98">
    <property type="entry name" value="N-ACETYLDIAMINOPIMELATE DEACETYLASE"/>
    <property type="match status" value="1"/>
</dbReference>
<dbReference type="SUPFAM" id="SSF55031">
    <property type="entry name" value="Bacterial exopeptidase dimerisation domain"/>
    <property type="match status" value="1"/>
</dbReference>
<dbReference type="EMBL" id="QLTW01000008">
    <property type="protein sequence ID" value="MBT9144452.1"/>
    <property type="molecule type" value="Genomic_DNA"/>
</dbReference>
<protein>
    <submittedName>
        <fullName evidence="5">N-acetyldiaminopimelate deacetylase</fullName>
        <ecNumber evidence="5">3.5.1.47</ecNumber>
    </submittedName>
</protein>
<proteinExistence type="inferred from homology"/>
<evidence type="ECO:0000313" key="6">
    <source>
        <dbReference type="Proteomes" id="UP000811545"/>
    </source>
</evidence>
<dbReference type="InterPro" id="IPR011650">
    <property type="entry name" value="Peptidase_M20_dimer"/>
</dbReference>
<dbReference type="Gene3D" id="3.30.70.360">
    <property type="match status" value="1"/>
</dbReference>
<feature type="binding site" evidence="3">
    <location>
        <position position="142"/>
    </location>
    <ligand>
        <name>Mn(2+)</name>
        <dbReference type="ChEBI" id="CHEBI:29035"/>
        <label>2</label>
    </ligand>
</feature>
<feature type="binding site" evidence="3">
    <location>
        <position position="365"/>
    </location>
    <ligand>
        <name>Mn(2+)</name>
        <dbReference type="ChEBI" id="CHEBI:29035"/>
        <label>2</label>
    </ligand>
</feature>
<dbReference type="InterPro" id="IPR036264">
    <property type="entry name" value="Bact_exopeptidase_dim_dom"/>
</dbReference>
<comment type="caution">
    <text evidence="5">The sequence shown here is derived from an EMBL/GenBank/DDBJ whole genome shotgun (WGS) entry which is preliminary data.</text>
</comment>
<feature type="binding site" evidence="3">
    <location>
        <position position="106"/>
    </location>
    <ligand>
        <name>Mn(2+)</name>
        <dbReference type="ChEBI" id="CHEBI:29035"/>
        <label>2</label>
    </ligand>
</feature>
<feature type="binding site" evidence="3">
    <location>
        <position position="108"/>
    </location>
    <ligand>
        <name>Mn(2+)</name>
        <dbReference type="ChEBI" id="CHEBI:29035"/>
        <label>2</label>
    </ligand>
</feature>
<dbReference type="PIRSF" id="PIRSF005962">
    <property type="entry name" value="Pept_M20D_amidohydro"/>
    <property type="match status" value="1"/>
</dbReference>
<comment type="cofactor">
    <cofactor evidence="3">
        <name>Mn(2+)</name>
        <dbReference type="ChEBI" id="CHEBI:29035"/>
    </cofactor>
    <text evidence="3">The Mn(2+) ion enhances activity.</text>
</comment>
<dbReference type="InterPro" id="IPR002933">
    <property type="entry name" value="Peptidase_M20"/>
</dbReference>
<dbReference type="SUPFAM" id="SSF53187">
    <property type="entry name" value="Zn-dependent exopeptidases"/>
    <property type="match status" value="1"/>
</dbReference>
<sequence>MVNELKRYIDKIYPQLVEYRRYFHTYPELGTLEFKTSEFIQEKLKEWSIPYTKVYKTGMVAYIEGEKDYGDKPKVIGIRADMDALPIEEGNEVIYRSQHPGLMHACGHDGHMAILLGLAQLIKENKRNFAGKVVFIFQPDEESLGGAKPMIEEYDFSDVDLFFGFHLDNLYPTGIIGIKSGYFSGNTDDLEITITGKGGHAAYPHLAIDPVVAAASLIQDLQIVVSRFIDPFEPVVLTFGKISGGSKHNIIPPEVELLGTLRTMSDEVRAKSLEKIRNICQGTSIASGVHIDIKHTPGYPSIYNNPQLSSEVYEYLKDIFGKEKVVEANLGLGGEDFAYFCKISPALYYIIGSAFANKERVFPHHHPRFDIDEESLRIGLYSISSILFHYLK</sequence>
<dbReference type="Pfam" id="PF01546">
    <property type="entry name" value="Peptidase_M20"/>
    <property type="match status" value="1"/>
</dbReference>
<dbReference type="GO" id="GO:0046872">
    <property type="term" value="F:metal ion binding"/>
    <property type="evidence" value="ECO:0007669"/>
    <property type="project" value="UniProtKB-KW"/>
</dbReference>
<dbReference type="FunFam" id="3.30.70.360:FF:000014">
    <property type="entry name" value="N-acyl-L-amino acid amidohydrolase"/>
    <property type="match status" value="1"/>
</dbReference>
<dbReference type="PANTHER" id="PTHR11014">
    <property type="entry name" value="PEPTIDASE M20 FAMILY MEMBER"/>
    <property type="match status" value="1"/>
</dbReference>
<dbReference type="GO" id="GO:0050118">
    <property type="term" value="F:N-acetyldiaminopimelate deacetylase activity"/>
    <property type="evidence" value="ECO:0007669"/>
    <property type="project" value="UniProtKB-EC"/>
</dbReference>
<dbReference type="AlphaFoldDB" id="A0A9E2BFA5"/>
<evidence type="ECO:0000256" key="1">
    <source>
        <dbReference type="ARBA" id="ARBA00006153"/>
    </source>
</evidence>
<dbReference type="NCBIfam" id="TIGR01891">
    <property type="entry name" value="amidohydrolases"/>
    <property type="match status" value="1"/>
</dbReference>
<keyword evidence="3" id="KW-0479">Metal-binding</keyword>
<gene>
    <name evidence="5" type="ORF">DDT42_00293</name>
</gene>
<comment type="similarity">
    <text evidence="1">Belongs to the peptidase M20 family.</text>
</comment>
<evidence type="ECO:0000313" key="5">
    <source>
        <dbReference type="EMBL" id="MBT9144452.1"/>
    </source>
</evidence>
<dbReference type="Pfam" id="PF07687">
    <property type="entry name" value="M20_dimer"/>
    <property type="match status" value="1"/>
</dbReference>
<dbReference type="Gene3D" id="3.40.630.10">
    <property type="entry name" value="Zn peptidases"/>
    <property type="match status" value="1"/>
</dbReference>
<keyword evidence="2 5" id="KW-0378">Hydrolase</keyword>
<organism evidence="5 6">
    <name type="scientific">Psychracetigena formicireducens</name>
    <dbReference type="NCBI Taxonomy" id="2986056"/>
    <lineage>
        <taxon>Bacteria</taxon>
        <taxon>Bacillati</taxon>
        <taxon>Candidatus Lithacetigenota</taxon>
        <taxon>Candidatus Psychracetigena</taxon>
    </lineage>
</organism>
<feature type="binding site" evidence="3">
    <location>
        <position position="166"/>
    </location>
    <ligand>
        <name>Mn(2+)</name>
        <dbReference type="ChEBI" id="CHEBI:29035"/>
        <label>2</label>
    </ligand>
</feature>
<name>A0A9E2BFA5_PSYF1</name>
<evidence type="ECO:0000256" key="2">
    <source>
        <dbReference type="ARBA" id="ARBA00022801"/>
    </source>
</evidence>
<accession>A0A9E2BFA5</accession>
<evidence type="ECO:0000259" key="4">
    <source>
        <dbReference type="Pfam" id="PF07687"/>
    </source>
</evidence>
<dbReference type="Proteomes" id="UP000811545">
    <property type="component" value="Unassembled WGS sequence"/>
</dbReference>
<reference evidence="5 6" key="1">
    <citation type="journal article" date="2021" name="bioRxiv">
        <title>Unique metabolic strategies in Hadean analogues reveal hints for primordial physiology.</title>
        <authorList>
            <person name="Nobu M.K."/>
            <person name="Nakai R."/>
            <person name="Tamazawa S."/>
            <person name="Mori H."/>
            <person name="Toyoda A."/>
            <person name="Ijiri A."/>
            <person name="Suzuki S."/>
            <person name="Kurokawa K."/>
            <person name="Kamagata Y."/>
            <person name="Tamaki H."/>
        </authorList>
    </citation>
    <scope>NUCLEOTIDE SEQUENCE [LARGE SCALE GENOMIC DNA]</scope>
    <source>
        <strain evidence="5">BS525</strain>
    </source>
</reference>
<keyword evidence="3" id="KW-0464">Manganese</keyword>
<dbReference type="InterPro" id="IPR017439">
    <property type="entry name" value="Amidohydrolase"/>
</dbReference>